<dbReference type="PANTHER" id="PTHR11792">
    <property type="entry name" value="ARRESTIN"/>
    <property type="match status" value="1"/>
</dbReference>
<dbReference type="InterPro" id="IPR014756">
    <property type="entry name" value="Ig_E-set"/>
</dbReference>
<dbReference type="PANTHER" id="PTHR11792:SF18">
    <property type="entry name" value="FI20035P1"/>
    <property type="match status" value="1"/>
</dbReference>
<dbReference type="GO" id="GO:0002031">
    <property type="term" value="P:G protein-coupled receptor internalization"/>
    <property type="evidence" value="ECO:0007669"/>
    <property type="project" value="TreeGrafter"/>
</dbReference>
<feature type="compositionally biased region" description="Basic and acidic residues" evidence="2">
    <location>
        <begin position="223"/>
        <end position="233"/>
    </location>
</feature>
<name>A0A7R9HVP4_9NEOP</name>
<evidence type="ECO:0000313" key="3">
    <source>
        <dbReference type="EMBL" id="CAD7437807.1"/>
    </source>
</evidence>
<evidence type="ECO:0000256" key="1">
    <source>
        <dbReference type="ARBA" id="ARBA00005298"/>
    </source>
</evidence>
<dbReference type="InterPro" id="IPR000698">
    <property type="entry name" value="Arrestin"/>
</dbReference>
<sequence>MRKSRIIFMVLTGKPKGGPRRRWEDNIRMDLRVFKKSAPNNKLTLYLASRDLVISEKKIDKLQGVLLVDPDYLQDRKRKRSRNRETLGYILLIVCGENPGAVRPDLFPDGRTLGRCERGLADSPALHKQALLALQTLRAPMSIANNVKSISFRFQVFGQVTLTFRYGREDEEVMGLKFCNEAVMCLAQLYPCHERAVPEPNTPLQKWVFAFGKTQNRFTTSEKQAEMERERLDAPGCKVGEGGMHRPASRCDVTNPKS</sequence>
<organism evidence="3">
    <name type="scientific">Timema bartmani</name>
    <dbReference type="NCBI Taxonomy" id="61472"/>
    <lineage>
        <taxon>Eukaryota</taxon>
        <taxon>Metazoa</taxon>
        <taxon>Ecdysozoa</taxon>
        <taxon>Arthropoda</taxon>
        <taxon>Hexapoda</taxon>
        <taxon>Insecta</taxon>
        <taxon>Pterygota</taxon>
        <taxon>Neoptera</taxon>
        <taxon>Polyneoptera</taxon>
        <taxon>Phasmatodea</taxon>
        <taxon>Timematodea</taxon>
        <taxon>Timematoidea</taxon>
        <taxon>Timematidae</taxon>
        <taxon>Timema</taxon>
    </lineage>
</organism>
<dbReference type="GO" id="GO:0007165">
    <property type="term" value="P:signal transduction"/>
    <property type="evidence" value="ECO:0007669"/>
    <property type="project" value="InterPro"/>
</dbReference>
<accession>A0A7R9HVP4</accession>
<gene>
    <name evidence="3" type="ORF">TBIB3V08_LOCUS410</name>
</gene>
<evidence type="ECO:0000256" key="2">
    <source>
        <dbReference type="SAM" id="MobiDB-lite"/>
    </source>
</evidence>
<comment type="similarity">
    <text evidence="1">Belongs to the arrestin family.</text>
</comment>
<dbReference type="InterPro" id="IPR014753">
    <property type="entry name" value="Arrestin_N"/>
</dbReference>
<dbReference type="GO" id="GO:0005737">
    <property type="term" value="C:cytoplasm"/>
    <property type="evidence" value="ECO:0007669"/>
    <property type="project" value="TreeGrafter"/>
</dbReference>
<dbReference type="EMBL" id="OD564324">
    <property type="protein sequence ID" value="CAD7437807.1"/>
    <property type="molecule type" value="Genomic_DNA"/>
</dbReference>
<dbReference type="SUPFAM" id="SSF81296">
    <property type="entry name" value="E set domains"/>
    <property type="match status" value="1"/>
</dbReference>
<protein>
    <submittedName>
        <fullName evidence="3">Uncharacterized protein</fullName>
    </submittedName>
</protein>
<dbReference type="Gene3D" id="2.60.40.840">
    <property type="match status" value="2"/>
</dbReference>
<reference evidence="3" key="1">
    <citation type="submission" date="2020-11" db="EMBL/GenBank/DDBJ databases">
        <authorList>
            <person name="Tran Van P."/>
        </authorList>
    </citation>
    <scope>NUCLEOTIDE SEQUENCE</scope>
</reference>
<dbReference type="AlphaFoldDB" id="A0A7R9HVP4"/>
<dbReference type="GO" id="GO:0001664">
    <property type="term" value="F:G protein-coupled receptor binding"/>
    <property type="evidence" value="ECO:0007669"/>
    <property type="project" value="TreeGrafter"/>
</dbReference>
<proteinExistence type="inferred from homology"/>
<feature type="region of interest" description="Disordered" evidence="2">
    <location>
        <begin position="221"/>
        <end position="258"/>
    </location>
</feature>